<dbReference type="PANTHER" id="PTHR42884:SF28">
    <property type="entry name" value="PROPROTEIN CONVERTASE SUBTILISIN_KEXIN TYPE 7"/>
    <property type="match status" value="1"/>
</dbReference>
<dbReference type="AlphaFoldDB" id="A0AAV4JAL8"/>
<dbReference type="GO" id="GO:0005802">
    <property type="term" value="C:trans-Golgi network"/>
    <property type="evidence" value="ECO:0007669"/>
    <property type="project" value="TreeGrafter"/>
</dbReference>
<dbReference type="PROSITE" id="PS00136">
    <property type="entry name" value="SUBTILASE_ASP"/>
    <property type="match status" value="1"/>
</dbReference>
<evidence type="ECO:0000256" key="3">
    <source>
        <dbReference type="ARBA" id="ARBA00022825"/>
    </source>
</evidence>
<comment type="caution">
    <text evidence="7">The sequence shown here is derived from an EMBL/GenBank/DDBJ whole genome shotgun (WGS) entry which is preliminary data.</text>
</comment>
<keyword evidence="6" id="KW-1133">Transmembrane helix</keyword>
<sequence>MPPHCHQHQQQQQQQHTTNGLAATTCTNHPIITIIHGSNTMPHLAHTPTPQAWASASSTSLRTISCRRRSPLLVLSISLTALFLMVSSSLGLPLRHFRSAKNVTPVSVEGREVLLCWVVRIQTQTLYCGEGYGDSNGNGYAEPDGACSRERYRLVAQHSTVLSRELGLEIHHTFGQFHDHLLLCLHSSTFQNYFQHKPHPGQNIMSTEPLPPTPLTVKGKTTSTGISHLHKIHSDLKAKDKRLFDLWRQRVEARLAEHPEVVTFSSEHVHRRKSRLEIPPRISSQEVSEPRGASQSQSNLKTELPSSAVTFNGGLKNRFIPKSPPASSSPRSFDYLIPFLTESISVAPTVVSSSIGQTKISFELLEPGTKTSTYPNIRHASLEQKKPLPVLSIPKSFIDSPSVSRKIPDYLRDGEPLSSIVSSYISTLSTYLLPSVSVASVSHSPPVPQSDVSVGFQRQAVSSSLPDSLLDPEGSSHKSVGKVSMHHFSLPEKLSIHAVVKGNTYPKASLSDNDINQTAMLPNPPHLRVLKRPRRFRRKRESTAVPQNRPLSLSLLKGPYKRSVASTSSVRSLKNFEKLYPLDEVYESPTTPGTDFDHLESLYFKKLSRISKLHSKRKKREAVVLLPPMAFNDPAYPKQWHLYNRATPGMDINVTGVWRHNITGMGVTVAVVDDGVEWRNPDLKVRNY</sequence>
<comment type="caution">
    <text evidence="4">Lacks conserved residue(s) required for the propagation of feature annotation.</text>
</comment>
<keyword evidence="6" id="KW-0472">Membrane</keyword>
<dbReference type="SUPFAM" id="SSF52743">
    <property type="entry name" value="Subtilisin-like"/>
    <property type="match status" value="1"/>
</dbReference>
<evidence type="ECO:0000256" key="4">
    <source>
        <dbReference type="PROSITE-ProRule" id="PRU01240"/>
    </source>
</evidence>
<dbReference type="InterPro" id="IPR023827">
    <property type="entry name" value="Peptidase_S8_Asp-AS"/>
</dbReference>
<keyword evidence="1" id="KW-0645">Protease</keyword>
<keyword evidence="8" id="KW-1185">Reference proteome</keyword>
<comment type="similarity">
    <text evidence="4">Belongs to the peptidase S8 family.</text>
</comment>
<dbReference type="GO" id="GO:0016485">
    <property type="term" value="P:protein processing"/>
    <property type="evidence" value="ECO:0007669"/>
    <property type="project" value="TreeGrafter"/>
</dbReference>
<proteinExistence type="inferred from homology"/>
<protein>
    <submittedName>
        <fullName evidence="7">Proprotein convertase subtilisin/kexin type 7</fullName>
    </submittedName>
</protein>
<feature type="compositionally biased region" description="Polar residues" evidence="5">
    <location>
        <begin position="282"/>
        <end position="306"/>
    </location>
</feature>
<keyword evidence="6" id="KW-0812">Transmembrane</keyword>
<name>A0AAV4JAL8_9GAST</name>
<feature type="region of interest" description="Disordered" evidence="5">
    <location>
        <begin position="266"/>
        <end position="306"/>
    </location>
</feature>
<evidence type="ECO:0000256" key="6">
    <source>
        <dbReference type="SAM" id="Phobius"/>
    </source>
</evidence>
<dbReference type="PANTHER" id="PTHR42884">
    <property type="entry name" value="PROPROTEIN CONVERTASE SUBTILISIN/KEXIN-RELATED"/>
    <property type="match status" value="1"/>
</dbReference>
<evidence type="ECO:0000256" key="2">
    <source>
        <dbReference type="ARBA" id="ARBA00022801"/>
    </source>
</evidence>
<dbReference type="PROSITE" id="PS51892">
    <property type="entry name" value="SUBTILASE"/>
    <property type="match status" value="1"/>
</dbReference>
<dbReference type="InterPro" id="IPR036852">
    <property type="entry name" value="Peptidase_S8/S53_dom_sf"/>
</dbReference>
<feature type="transmembrane region" description="Helical" evidence="6">
    <location>
        <begin position="72"/>
        <end position="92"/>
    </location>
</feature>
<dbReference type="EMBL" id="BMAT01006721">
    <property type="protein sequence ID" value="GFS18532.1"/>
    <property type="molecule type" value="Genomic_DNA"/>
</dbReference>
<evidence type="ECO:0000256" key="5">
    <source>
        <dbReference type="SAM" id="MobiDB-lite"/>
    </source>
</evidence>
<dbReference type="GO" id="GO:0000139">
    <property type="term" value="C:Golgi membrane"/>
    <property type="evidence" value="ECO:0007669"/>
    <property type="project" value="TreeGrafter"/>
</dbReference>
<keyword evidence="2" id="KW-0378">Hydrolase</keyword>
<accession>A0AAV4JAL8</accession>
<dbReference type="Proteomes" id="UP000762676">
    <property type="component" value="Unassembled WGS sequence"/>
</dbReference>
<reference evidence="7 8" key="1">
    <citation type="journal article" date="2021" name="Elife">
        <title>Chloroplast acquisition without the gene transfer in kleptoplastic sea slugs, Plakobranchus ocellatus.</title>
        <authorList>
            <person name="Maeda T."/>
            <person name="Takahashi S."/>
            <person name="Yoshida T."/>
            <person name="Shimamura S."/>
            <person name="Takaki Y."/>
            <person name="Nagai Y."/>
            <person name="Toyoda A."/>
            <person name="Suzuki Y."/>
            <person name="Arimoto A."/>
            <person name="Ishii H."/>
            <person name="Satoh N."/>
            <person name="Nishiyama T."/>
            <person name="Hasebe M."/>
            <person name="Maruyama T."/>
            <person name="Minagawa J."/>
            <person name="Obokata J."/>
            <person name="Shigenobu S."/>
        </authorList>
    </citation>
    <scope>NUCLEOTIDE SEQUENCE [LARGE SCALE GENOMIC DNA]</scope>
</reference>
<evidence type="ECO:0000256" key="1">
    <source>
        <dbReference type="ARBA" id="ARBA00022670"/>
    </source>
</evidence>
<evidence type="ECO:0000313" key="8">
    <source>
        <dbReference type="Proteomes" id="UP000762676"/>
    </source>
</evidence>
<dbReference type="Gene3D" id="3.40.50.200">
    <property type="entry name" value="Peptidase S8/S53 domain"/>
    <property type="match status" value="1"/>
</dbReference>
<keyword evidence="3" id="KW-0720">Serine protease</keyword>
<gene>
    <name evidence="7" type="ORF">ElyMa_003265400</name>
</gene>
<dbReference type="GO" id="GO:0004252">
    <property type="term" value="F:serine-type endopeptidase activity"/>
    <property type="evidence" value="ECO:0007669"/>
    <property type="project" value="InterPro"/>
</dbReference>
<evidence type="ECO:0000313" key="7">
    <source>
        <dbReference type="EMBL" id="GFS18532.1"/>
    </source>
</evidence>
<organism evidence="7 8">
    <name type="scientific">Elysia marginata</name>
    <dbReference type="NCBI Taxonomy" id="1093978"/>
    <lineage>
        <taxon>Eukaryota</taxon>
        <taxon>Metazoa</taxon>
        <taxon>Spiralia</taxon>
        <taxon>Lophotrochozoa</taxon>
        <taxon>Mollusca</taxon>
        <taxon>Gastropoda</taxon>
        <taxon>Heterobranchia</taxon>
        <taxon>Euthyneura</taxon>
        <taxon>Panpulmonata</taxon>
        <taxon>Sacoglossa</taxon>
        <taxon>Placobranchoidea</taxon>
        <taxon>Plakobranchidae</taxon>
        <taxon>Elysia</taxon>
    </lineage>
</organism>